<name>A0A3P6PD78_DIBLA</name>
<dbReference type="Proteomes" id="UP000281553">
    <property type="component" value="Unassembled WGS sequence"/>
</dbReference>
<dbReference type="Gene3D" id="6.10.250.1840">
    <property type="match status" value="1"/>
</dbReference>
<proteinExistence type="predicted"/>
<dbReference type="Pfam" id="PF12125">
    <property type="entry name" value="Beta-TrCP_D"/>
    <property type="match status" value="1"/>
</dbReference>
<dbReference type="AlphaFoldDB" id="A0A3P6PD78"/>
<dbReference type="SMART" id="SM01028">
    <property type="entry name" value="Beta-TrCP_D"/>
    <property type="match status" value="1"/>
</dbReference>
<gene>
    <name evidence="2" type="ORF">DILT_LOCUS276</name>
</gene>
<organism evidence="2 3">
    <name type="scientific">Dibothriocephalus latus</name>
    <name type="common">Fish tapeworm</name>
    <name type="synonym">Diphyllobothrium latum</name>
    <dbReference type="NCBI Taxonomy" id="60516"/>
    <lineage>
        <taxon>Eukaryota</taxon>
        <taxon>Metazoa</taxon>
        <taxon>Spiralia</taxon>
        <taxon>Lophotrochozoa</taxon>
        <taxon>Platyhelminthes</taxon>
        <taxon>Cestoda</taxon>
        <taxon>Eucestoda</taxon>
        <taxon>Diphyllobothriidea</taxon>
        <taxon>Diphyllobothriidae</taxon>
        <taxon>Dibothriocephalus</taxon>
    </lineage>
</organism>
<dbReference type="OrthoDB" id="19711at2759"/>
<dbReference type="EMBL" id="UYRU01001012">
    <property type="protein sequence ID" value="VDK31007.1"/>
    <property type="molecule type" value="Genomic_DNA"/>
</dbReference>
<feature type="domain" description="D" evidence="1">
    <location>
        <begin position="28"/>
        <end position="67"/>
    </location>
</feature>
<evidence type="ECO:0000259" key="1">
    <source>
        <dbReference type="SMART" id="SM01028"/>
    </source>
</evidence>
<sequence>MDIDVSVQKKKRPRSYNSRISAEQKLCIDTFEHWSDQDQVEFLCCLLSRMSHSQHSQINKFLEPLLQRDFIIALQVFQLICTFVDLLYALTEVTKASRLL</sequence>
<dbReference type="InterPro" id="IPR021977">
    <property type="entry name" value="Beta-TrCP_D"/>
</dbReference>
<evidence type="ECO:0000313" key="2">
    <source>
        <dbReference type="EMBL" id="VDK31007.1"/>
    </source>
</evidence>
<evidence type="ECO:0000313" key="3">
    <source>
        <dbReference type="Proteomes" id="UP000281553"/>
    </source>
</evidence>
<accession>A0A3P6PD78</accession>
<dbReference type="GO" id="GO:0046983">
    <property type="term" value="F:protein dimerization activity"/>
    <property type="evidence" value="ECO:0007669"/>
    <property type="project" value="InterPro"/>
</dbReference>
<protein>
    <recommendedName>
        <fullName evidence="1">D domain-containing protein</fullName>
    </recommendedName>
</protein>
<reference evidence="2 3" key="1">
    <citation type="submission" date="2018-11" db="EMBL/GenBank/DDBJ databases">
        <authorList>
            <consortium name="Pathogen Informatics"/>
        </authorList>
    </citation>
    <scope>NUCLEOTIDE SEQUENCE [LARGE SCALE GENOMIC DNA]</scope>
</reference>
<keyword evidence="3" id="KW-1185">Reference proteome</keyword>